<dbReference type="CDD" id="cd15482">
    <property type="entry name" value="Sialidase_non-viral"/>
    <property type="match status" value="1"/>
</dbReference>
<name>A0A068NRR9_FIMGI</name>
<feature type="chain" id="PRO_5001651931" evidence="1">
    <location>
        <begin position="24"/>
        <end position="1024"/>
    </location>
</feature>
<dbReference type="GO" id="GO:0010411">
    <property type="term" value="P:xyloglucan metabolic process"/>
    <property type="evidence" value="ECO:0007669"/>
    <property type="project" value="TreeGrafter"/>
</dbReference>
<dbReference type="eggNOG" id="COG4447">
    <property type="taxonomic scope" value="Bacteria"/>
</dbReference>
<sequence>MPKYSRLLLSASFIGAAIAPSFAGDGAGRTLWVRLDPAAVTAKSKVGQQFATTSSIDRKSGTLKLNLKPGISIDDVVAKLAKRREVLEVRAGDGVRFSHRDDLRSVSMLSEWIEKLGGDEERQEKHKKFDPKNEEKEAGTEYLQALKQYIKVRAYPYDRIDSEAYNRGIQQAAQMKAAKIGTSTQTGDVHPLVAGIGGKWKFVGPNNLNTPYRVYYGLRPSSGRVNAIAYDPVNTKTIYIGAPQGGVMKTTDAGVTWTAVGDNWGFNTVSSLAVDPKNPNTVYAGTGDFQGLVGAYTMGVMKSLDGGATWTNVGRSNFGSSSVSGIVVDPDNSAIVTLTTGRGPDGVGRVWRSVNGGTNWTPAINVLASWSSLSYGPADSSGKRSLYAIGSGGNLYRSDNSGAAWTKLTSPVANSTFNLPYIAASAVDSKTAYILSTQDQKIYKSTDSGANWTDTTGSFPGGYNWSQGFYDWYIACYADGGKDHLFTGLIDVVESPDGGSTWQPVGLTYTNGAKTHNDQHSFAVNPKNPKEVLMGNDGGLYMGTGGAGNWTITGLSANLGITQFYNVVWHPTDKTKILGGTQDNASPVSIGNLSKWENVGGGDGGFCAINPTNPNVQYVTIYGFTVIITKDGWATSTDISPDTGSDASPFVTPIFQDPVRTRYLYGCTNYLWRYDLTTNTWASHLGGTQLSNGSLIHVVTVAPSNGDVIYTGSDDGRLFVSTNAGASFRSLNGPTLPNRAITSISVDPANPNDIVVGLSGTGSAHVMECTNTSVATPQFVNKSGVGSSGLPDVPVNVIERDPSKPTKVWYVGNDIGVFSTGDGGQTWGNATVPLGLPNVQVNSLSANARTGLLSAGTYGRGVWQIGFGTSAPLVPSGYSIMTGSFVGGNVQSLAADDGNNLVVSSATVTGLGQVAAEVSTFTVPGTGTLNALSFEVSVASSTQAATEQLYVKNWKTGAYELLKAFPGTTTRTTQTVAVTGTIANYMSSARKIELVTRALVPSSFGTNSFRLSIDRTSSAATTSD</sequence>
<dbReference type="EMBL" id="CP007139">
    <property type="protein sequence ID" value="AIE85460.1"/>
    <property type="molecule type" value="Genomic_DNA"/>
</dbReference>
<keyword evidence="1" id="KW-0732">Signal</keyword>
<protein>
    <submittedName>
        <fullName evidence="2">Glycosyl hydrolase</fullName>
    </submittedName>
</protein>
<evidence type="ECO:0000313" key="3">
    <source>
        <dbReference type="Proteomes" id="UP000027982"/>
    </source>
</evidence>
<evidence type="ECO:0000256" key="1">
    <source>
        <dbReference type="SAM" id="SignalP"/>
    </source>
</evidence>
<evidence type="ECO:0000313" key="2">
    <source>
        <dbReference type="EMBL" id="AIE85460.1"/>
    </source>
</evidence>
<organism evidence="2 3">
    <name type="scientific">Fimbriimonas ginsengisoli Gsoil 348</name>
    <dbReference type="NCBI Taxonomy" id="661478"/>
    <lineage>
        <taxon>Bacteria</taxon>
        <taxon>Bacillati</taxon>
        <taxon>Armatimonadota</taxon>
        <taxon>Fimbriimonadia</taxon>
        <taxon>Fimbriimonadales</taxon>
        <taxon>Fimbriimonadaceae</taxon>
        <taxon>Fimbriimonas</taxon>
    </lineage>
</organism>
<keyword evidence="3" id="KW-1185">Reference proteome</keyword>
<dbReference type="RefSeq" id="WP_144241089.1">
    <property type="nucleotide sequence ID" value="NZ_CP007139.1"/>
</dbReference>
<accession>A0A068NRR9</accession>
<dbReference type="AlphaFoldDB" id="A0A068NRR9"/>
<dbReference type="Proteomes" id="UP000027982">
    <property type="component" value="Chromosome"/>
</dbReference>
<dbReference type="STRING" id="661478.OP10G_2092"/>
<dbReference type="HOGENOM" id="CLU_295401_0_0_0"/>
<dbReference type="GO" id="GO:0016787">
    <property type="term" value="F:hydrolase activity"/>
    <property type="evidence" value="ECO:0007669"/>
    <property type="project" value="UniProtKB-KW"/>
</dbReference>
<dbReference type="PANTHER" id="PTHR43739:SF5">
    <property type="entry name" value="EXO-ALPHA-SIALIDASE"/>
    <property type="match status" value="1"/>
</dbReference>
<dbReference type="InterPro" id="IPR015943">
    <property type="entry name" value="WD40/YVTN_repeat-like_dom_sf"/>
</dbReference>
<reference evidence="2 3" key="1">
    <citation type="journal article" date="2014" name="PLoS ONE">
        <title>The first complete genome sequence of the class fimbriimonadia in the phylum armatimonadetes.</title>
        <authorList>
            <person name="Hu Z.Y."/>
            <person name="Wang Y.Z."/>
            <person name="Im W.T."/>
            <person name="Wang S.Y."/>
            <person name="Zhao G.P."/>
            <person name="Zheng H.J."/>
            <person name="Quan Z.X."/>
        </authorList>
    </citation>
    <scope>NUCLEOTIDE SEQUENCE [LARGE SCALE GENOMIC DNA]</scope>
    <source>
        <strain evidence="2">Gsoil 348</strain>
    </source>
</reference>
<gene>
    <name evidence="2" type="ORF">OP10G_2092</name>
</gene>
<dbReference type="KEGG" id="fgi:OP10G_2092"/>
<proteinExistence type="predicted"/>
<dbReference type="PANTHER" id="PTHR43739">
    <property type="entry name" value="XYLOGLUCANASE (EUROFUNG)"/>
    <property type="match status" value="1"/>
</dbReference>
<dbReference type="InterPro" id="IPR052025">
    <property type="entry name" value="Xyloglucanase_GH74"/>
</dbReference>
<dbReference type="SUPFAM" id="SSF110296">
    <property type="entry name" value="Oligoxyloglucan reducing end-specific cellobiohydrolase"/>
    <property type="match status" value="2"/>
</dbReference>
<keyword evidence="2" id="KW-0378">Hydrolase</keyword>
<dbReference type="OrthoDB" id="9757947at2"/>
<feature type="signal peptide" evidence="1">
    <location>
        <begin position="1"/>
        <end position="23"/>
    </location>
</feature>
<dbReference type="Gene3D" id="2.130.10.10">
    <property type="entry name" value="YVTN repeat-like/Quinoprotein amine dehydrogenase"/>
    <property type="match status" value="3"/>
</dbReference>